<accession>A0A873WFK8</accession>
<keyword evidence="1" id="KW-0540">Nuclease</keyword>
<organism evidence="1 2">
    <name type="scientific">Providencia phage PSTNGR1</name>
    <dbReference type="NCBI Taxonomy" id="2783542"/>
    <lineage>
        <taxon>Viruses</taxon>
        <taxon>Duplodnaviria</taxon>
        <taxon>Heunggongvirae</taxon>
        <taxon>Uroviricota</taxon>
        <taxon>Caudoviricetes</taxon>
        <taxon>Autographivirales</taxon>
        <taxon>Autonotataviridae</taxon>
        <taxon>Jeruvirus</taxon>
        <taxon>Jeruvirus PSTNGR1</taxon>
    </lineage>
</organism>
<sequence>MSGCEKVVVHLTDNSSTKGDRYIIASVKPYQAHRSGGKRPRNWEYLRDWMQSYTGDLFTVKTWGTREADDGIAYHATVLGVDKAVIATADKDMRMIPAWHIDWSTYQLTRLDTEFRKWGENGKLYGHAWFWQQVLQGDAADGIPGLPKWMDRNGKLKLIGEKTAQSFINETSCDADAAIMVASLYRTYYPDDWPDRLAEQMALLWMRRDREAAVDDFVGWFFYEPEDQFHRIMFEAGQRLVERVQAAKEAVL</sequence>
<dbReference type="SUPFAM" id="SSF88723">
    <property type="entry name" value="PIN domain-like"/>
    <property type="match status" value="1"/>
</dbReference>
<proteinExistence type="predicted"/>
<dbReference type="InterPro" id="IPR029060">
    <property type="entry name" value="PIN-like_dom_sf"/>
</dbReference>
<dbReference type="Proteomes" id="UP000663393">
    <property type="component" value="Segment"/>
</dbReference>
<dbReference type="EMBL" id="MW145136">
    <property type="protein sequence ID" value="QPB11272.1"/>
    <property type="molecule type" value="Genomic_DNA"/>
</dbReference>
<keyword evidence="2" id="KW-1185">Reference proteome</keyword>
<keyword evidence="1" id="KW-0269">Exonuclease</keyword>
<evidence type="ECO:0000313" key="1">
    <source>
        <dbReference type="EMBL" id="QPB11272.1"/>
    </source>
</evidence>
<protein>
    <submittedName>
        <fullName evidence="1">Exonuclease</fullName>
    </submittedName>
</protein>
<evidence type="ECO:0000313" key="2">
    <source>
        <dbReference type="Proteomes" id="UP000663393"/>
    </source>
</evidence>
<keyword evidence="1" id="KW-0378">Hydrolase</keyword>
<reference evidence="1" key="1">
    <citation type="submission" date="2020-10" db="EMBL/GenBank/DDBJ databases">
        <authorList>
            <person name="Yerushalmy O."/>
            <person name="Gronovich N."/>
            <person name="Alkalay-Oren S."/>
            <person name="Coppenhagen-Glazer S."/>
            <person name="Hazan R."/>
        </authorList>
    </citation>
    <scope>NUCLEOTIDE SEQUENCE</scope>
</reference>
<dbReference type="GO" id="GO:0004527">
    <property type="term" value="F:exonuclease activity"/>
    <property type="evidence" value="ECO:0007669"/>
    <property type="project" value="UniProtKB-KW"/>
</dbReference>
<name>A0A873WFK8_9CAUD</name>